<comment type="caution">
    <text evidence="1">The sequence shown here is derived from an EMBL/GenBank/DDBJ whole genome shotgun (WGS) entry which is preliminary data.</text>
</comment>
<proteinExistence type="predicted"/>
<evidence type="ECO:0000313" key="2">
    <source>
        <dbReference type="Proteomes" id="UP000031036"/>
    </source>
</evidence>
<dbReference type="AlphaFoldDB" id="A0A0B2V452"/>
<keyword evidence="2" id="KW-1185">Reference proteome</keyword>
<sequence length="204" mass="22103">MPPHSEASKLCRSEVQLVRREGNAEFYVKPTIVETLVSTPTLEDTPSSYVAATAESNRTVQEAACKDTGAPIAVSMSALLSNMKAPSTPDVCVEAEPSSPVKRASFRDKGKLASRRERIQARAAEVHARAAEMAAAGKARVSDLWYRRKDSPSNVELAAEAFPGELLAESPSSSPSLQRKKCSDAVQSQRTIIPHSNHTRLFLI</sequence>
<reference evidence="1 2" key="1">
    <citation type="submission" date="2014-11" db="EMBL/GenBank/DDBJ databases">
        <title>Genetic blueprint of the zoonotic pathogen Toxocara canis.</title>
        <authorList>
            <person name="Zhu X.-Q."/>
            <person name="Korhonen P.K."/>
            <person name="Cai H."/>
            <person name="Young N.D."/>
            <person name="Nejsum P."/>
            <person name="von Samson-Himmelstjerna G."/>
            <person name="Boag P.R."/>
            <person name="Tan P."/>
            <person name="Li Q."/>
            <person name="Min J."/>
            <person name="Yang Y."/>
            <person name="Wang X."/>
            <person name="Fang X."/>
            <person name="Hall R.S."/>
            <person name="Hofmann A."/>
            <person name="Sternberg P.W."/>
            <person name="Jex A.R."/>
            <person name="Gasser R.B."/>
        </authorList>
    </citation>
    <scope>NUCLEOTIDE SEQUENCE [LARGE SCALE GENOMIC DNA]</scope>
    <source>
        <strain evidence="1">PN_DK_2014</strain>
    </source>
</reference>
<accession>A0A0B2V452</accession>
<organism evidence="1 2">
    <name type="scientific">Toxocara canis</name>
    <name type="common">Canine roundworm</name>
    <dbReference type="NCBI Taxonomy" id="6265"/>
    <lineage>
        <taxon>Eukaryota</taxon>
        <taxon>Metazoa</taxon>
        <taxon>Ecdysozoa</taxon>
        <taxon>Nematoda</taxon>
        <taxon>Chromadorea</taxon>
        <taxon>Rhabditida</taxon>
        <taxon>Spirurina</taxon>
        <taxon>Ascaridomorpha</taxon>
        <taxon>Ascaridoidea</taxon>
        <taxon>Toxocaridae</taxon>
        <taxon>Toxocara</taxon>
    </lineage>
</organism>
<evidence type="ECO:0000313" key="1">
    <source>
        <dbReference type="EMBL" id="KHN76333.1"/>
    </source>
</evidence>
<name>A0A0B2V452_TOXCA</name>
<protein>
    <submittedName>
        <fullName evidence="1">Uncharacterized protein</fullName>
    </submittedName>
</protein>
<dbReference type="Proteomes" id="UP000031036">
    <property type="component" value="Unassembled WGS sequence"/>
</dbReference>
<dbReference type="EMBL" id="JPKZ01002530">
    <property type="protein sequence ID" value="KHN76333.1"/>
    <property type="molecule type" value="Genomic_DNA"/>
</dbReference>
<gene>
    <name evidence="1" type="ORF">Tcan_18837</name>
</gene>